<accession>A0A1L9TWK5</accession>
<name>A0A1L9TWK5_9EURO</name>
<organism evidence="1 2">
    <name type="scientific">Aspergillus sydowii CBS 593.65</name>
    <dbReference type="NCBI Taxonomy" id="1036612"/>
    <lineage>
        <taxon>Eukaryota</taxon>
        <taxon>Fungi</taxon>
        <taxon>Dikarya</taxon>
        <taxon>Ascomycota</taxon>
        <taxon>Pezizomycotina</taxon>
        <taxon>Eurotiomycetes</taxon>
        <taxon>Eurotiomycetidae</taxon>
        <taxon>Eurotiales</taxon>
        <taxon>Aspergillaceae</taxon>
        <taxon>Aspergillus</taxon>
        <taxon>Aspergillus subgen. Nidulantes</taxon>
    </lineage>
</organism>
<dbReference type="RefSeq" id="XP_040707640.1">
    <property type="nucleotide sequence ID" value="XM_040841152.1"/>
</dbReference>
<reference evidence="2" key="1">
    <citation type="journal article" date="2017" name="Genome Biol.">
        <title>Comparative genomics reveals high biological diversity and specific adaptations in the industrially and medically important fungal genus Aspergillus.</title>
        <authorList>
            <person name="de Vries R.P."/>
            <person name="Riley R."/>
            <person name="Wiebenga A."/>
            <person name="Aguilar-Osorio G."/>
            <person name="Amillis S."/>
            <person name="Uchima C.A."/>
            <person name="Anderluh G."/>
            <person name="Asadollahi M."/>
            <person name="Askin M."/>
            <person name="Barry K."/>
            <person name="Battaglia E."/>
            <person name="Bayram O."/>
            <person name="Benocci T."/>
            <person name="Braus-Stromeyer S.A."/>
            <person name="Caldana C."/>
            <person name="Canovas D."/>
            <person name="Cerqueira G.C."/>
            <person name="Chen F."/>
            <person name="Chen W."/>
            <person name="Choi C."/>
            <person name="Clum A."/>
            <person name="Dos Santos R.A."/>
            <person name="Damasio A.R."/>
            <person name="Diallinas G."/>
            <person name="Emri T."/>
            <person name="Fekete E."/>
            <person name="Flipphi M."/>
            <person name="Freyberg S."/>
            <person name="Gallo A."/>
            <person name="Gournas C."/>
            <person name="Habgood R."/>
            <person name="Hainaut M."/>
            <person name="Harispe M.L."/>
            <person name="Henrissat B."/>
            <person name="Hilden K.S."/>
            <person name="Hope R."/>
            <person name="Hossain A."/>
            <person name="Karabika E."/>
            <person name="Karaffa L."/>
            <person name="Karanyi Z."/>
            <person name="Krasevec N."/>
            <person name="Kuo A."/>
            <person name="Kusch H."/>
            <person name="LaButti K."/>
            <person name="Lagendijk E.L."/>
            <person name="Lapidus A."/>
            <person name="Levasseur A."/>
            <person name="Lindquist E."/>
            <person name="Lipzen A."/>
            <person name="Logrieco A.F."/>
            <person name="MacCabe A."/>
            <person name="Maekelae M.R."/>
            <person name="Malavazi I."/>
            <person name="Melin P."/>
            <person name="Meyer V."/>
            <person name="Mielnichuk N."/>
            <person name="Miskei M."/>
            <person name="Molnar A.P."/>
            <person name="Mule G."/>
            <person name="Ngan C.Y."/>
            <person name="Orejas M."/>
            <person name="Orosz E."/>
            <person name="Ouedraogo J.P."/>
            <person name="Overkamp K.M."/>
            <person name="Park H.-S."/>
            <person name="Perrone G."/>
            <person name="Piumi F."/>
            <person name="Punt P.J."/>
            <person name="Ram A.F."/>
            <person name="Ramon A."/>
            <person name="Rauscher S."/>
            <person name="Record E."/>
            <person name="Riano-Pachon D.M."/>
            <person name="Robert V."/>
            <person name="Roehrig J."/>
            <person name="Ruller R."/>
            <person name="Salamov A."/>
            <person name="Salih N.S."/>
            <person name="Samson R.A."/>
            <person name="Sandor E."/>
            <person name="Sanguinetti M."/>
            <person name="Schuetze T."/>
            <person name="Sepcic K."/>
            <person name="Shelest E."/>
            <person name="Sherlock G."/>
            <person name="Sophianopoulou V."/>
            <person name="Squina F.M."/>
            <person name="Sun H."/>
            <person name="Susca A."/>
            <person name="Todd R.B."/>
            <person name="Tsang A."/>
            <person name="Unkles S.E."/>
            <person name="van de Wiele N."/>
            <person name="van Rossen-Uffink D."/>
            <person name="Oliveira J.V."/>
            <person name="Vesth T.C."/>
            <person name="Visser J."/>
            <person name="Yu J.-H."/>
            <person name="Zhou M."/>
            <person name="Andersen M.R."/>
            <person name="Archer D.B."/>
            <person name="Baker S.E."/>
            <person name="Benoit I."/>
            <person name="Brakhage A.A."/>
            <person name="Braus G.H."/>
            <person name="Fischer R."/>
            <person name="Frisvad J.C."/>
            <person name="Goldman G.H."/>
            <person name="Houbraken J."/>
            <person name="Oakley B."/>
            <person name="Pocsi I."/>
            <person name="Scazzocchio C."/>
            <person name="Seiboth B."/>
            <person name="vanKuyk P.A."/>
            <person name="Wortman J."/>
            <person name="Dyer P.S."/>
            <person name="Grigoriev I.V."/>
        </authorList>
    </citation>
    <scope>NUCLEOTIDE SEQUENCE [LARGE SCALE GENOMIC DNA]</scope>
    <source>
        <strain evidence="2">CBS 593.65</strain>
    </source>
</reference>
<dbReference type="EMBL" id="KV878582">
    <property type="protein sequence ID" value="OJJ63834.1"/>
    <property type="molecule type" value="Genomic_DNA"/>
</dbReference>
<dbReference type="OrthoDB" id="4438748at2759"/>
<proteinExistence type="predicted"/>
<dbReference type="AlphaFoldDB" id="A0A1L9TWK5"/>
<evidence type="ECO:0000313" key="1">
    <source>
        <dbReference type="EMBL" id="OJJ63834.1"/>
    </source>
</evidence>
<evidence type="ECO:0000313" key="2">
    <source>
        <dbReference type="Proteomes" id="UP000184356"/>
    </source>
</evidence>
<protein>
    <submittedName>
        <fullName evidence="1">Uncharacterized protein</fullName>
    </submittedName>
</protein>
<sequence length="123" mass="13847">MPYDFPQSQPFYPPMPYANKRGFSGPFRRSAEGFQDLQNKLFLDEYRSLGPHQAYQAPHIEAFPQAPDEQAWSGEVPCELRKPLAQGNKLRGDAPEFVPRGKCAVSEESGSKMKEPCWLVVSG</sequence>
<keyword evidence="2" id="KW-1185">Reference proteome</keyword>
<dbReference type="Proteomes" id="UP000184356">
    <property type="component" value="Unassembled WGS sequence"/>
</dbReference>
<dbReference type="GeneID" id="63757225"/>
<dbReference type="VEuPathDB" id="FungiDB:ASPSYDRAFT_141503"/>
<gene>
    <name evidence="1" type="ORF">ASPSYDRAFT_141503</name>
</gene>